<keyword evidence="3" id="KW-0378">Hydrolase</keyword>
<dbReference type="InterPro" id="IPR036514">
    <property type="entry name" value="SGNH_hydro_sf"/>
</dbReference>
<evidence type="ECO:0000313" key="7">
    <source>
        <dbReference type="Proteomes" id="UP000325577"/>
    </source>
</evidence>
<accession>A0A5J5B5E5</accession>
<dbReference type="AlphaFoldDB" id="A0A5J5B5E5"/>
<dbReference type="Proteomes" id="UP000325577">
    <property type="component" value="Linkage Group LG15"/>
</dbReference>
<evidence type="ECO:0000256" key="5">
    <source>
        <dbReference type="SAM" id="SignalP"/>
    </source>
</evidence>
<proteinExistence type="inferred from homology"/>
<evidence type="ECO:0000256" key="4">
    <source>
        <dbReference type="ARBA" id="ARBA00023180"/>
    </source>
</evidence>
<dbReference type="CDD" id="cd01837">
    <property type="entry name" value="SGNH_plant_lipase_like"/>
    <property type="match status" value="1"/>
</dbReference>
<dbReference type="OrthoDB" id="1600564at2759"/>
<dbReference type="PANTHER" id="PTHR22835:SF292">
    <property type="entry name" value="ESTERASE-LIKE ISOFORM X1"/>
    <property type="match status" value="1"/>
</dbReference>
<dbReference type="PANTHER" id="PTHR22835">
    <property type="entry name" value="ZINC FINGER FYVE DOMAIN CONTAINING PROTEIN"/>
    <property type="match status" value="1"/>
</dbReference>
<sequence>MHTKEYSLSMIKSALHLSCFCILVCCGTVLNPVFALENCEFPAIFNFGDSNSDTGGLAAAFNWTPPPYGETFFHRPAGRFSDGRLIIDFIARSFDIPFLSAYLNSLGSNFKKGANFATAASTITPPRFIIPVGGFSPFYLDVQYWQFTQFKYRSQSIKKIGGIYKDLMPNKEYFGKALYTFDIGQNDLGQGFFGNMSVDEVNASVPNMVNSFSKNIKNIYKLGARSFWIHNTGPIGCLPYILANFPLTEAQMDSAGCARPYNEVAQYFNYKLKEAIVQLRKDLPLAAITYVDVYSVKYSLFAEPKKYGFELPLVACCGLGGRYNYGSAECGGSIIVNGSHIIVGSCEDPSVRVNWDGVHYTEAASKFIFDKISTGAYSDPAIPLRMACHKKLD</sequence>
<gene>
    <name evidence="6" type="ORF">F0562_027989</name>
</gene>
<feature type="chain" id="PRO_5023844273" description="Esterase" evidence="5">
    <location>
        <begin position="36"/>
        <end position="393"/>
    </location>
</feature>
<organism evidence="6 7">
    <name type="scientific">Nyssa sinensis</name>
    <dbReference type="NCBI Taxonomy" id="561372"/>
    <lineage>
        <taxon>Eukaryota</taxon>
        <taxon>Viridiplantae</taxon>
        <taxon>Streptophyta</taxon>
        <taxon>Embryophyta</taxon>
        <taxon>Tracheophyta</taxon>
        <taxon>Spermatophyta</taxon>
        <taxon>Magnoliopsida</taxon>
        <taxon>eudicotyledons</taxon>
        <taxon>Gunneridae</taxon>
        <taxon>Pentapetalae</taxon>
        <taxon>asterids</taxon>
        <taxon>Cornales</taxon>
        <taxon>Nyssaceae</taxon>
        <taxon>Nyssa</taxon>
    </lineage>
</organism>
<evidence type="ECO:0000256" key="3">
    <source>
        <dbReference type="ARBA" id="ARBA00022801"/>
    </source>
</evidence>
<name>A0A5J5B5E5_9ASTE</name>
<dbReference type="EMBL" id="CM018038">
    <property type="protein sequence ID" value="KAA8538465.1"/>
    <property type="molecule type" value="Genomic_DNA"/>
</dbReference>
<keyword evidence="2 5" id="KW-0732">Signal</keyword>
<dbReference type="Gene3D" id="3.40.50.1110">
    <property type="entry name" value="SGNH hydrolase"/>
    <property type="match status" value="1"/>
</dbReference>
<keyword evidence="4" id="KW-0325">Glycoprotein</keyword>
<protein>
    <recommendedName>
        <fullName evidence="8">Esterase</fullName>
    </recommendedName>
</protein>
<dbReference type="Pfam" id="PF00657">
    <property type="entry name" value="Lipase_GDSL"/>
    <property type="match status" value="1"/>
</dbReference>
<feature type="signal peptide" evidence="5">
    <location>
        <begin position="1"/>
        <end position="35"/>
    </location>
</feature>
<evidence type="ECO:0000256" key="2">
    <source>
        <dbReference type="ARBA" id="ARBA00022729"/>
    </source>
</evidence>
<evidence type="ECO:0008006" key="8">
    <source>
        <dbReference type="Google" id="ProtNLM"/>
    </source>
</evidence>
<dbReference type="InterPro" id="IPR035669">
    <property type="entry name" value="SGNH_plant_lipase-like"/>
</dbReference>
<reference evidence="6 7" key="1">
    <citation type="submission" date="2019-09" db="EMBL/GenBank/DDBJ databases">
        <title>A chromosome-level genome assembly of the Chinese tupelo Nyssa sinensis.</title>
        <authorList>
            <person name="Yang X."/>
            <person name="Kang M."/>
            <person name="Yang Y."/>
            <person name="Xiong H."/>
            <person name="Wang M."/>
            <person name="Zhang Z."/>
            <person name="Wang Z."/>
            <person name="Wu H."/>
            <person name="Ma T."/>
            <person name="Liu J."/>
            <person name="Xi Z."/>
        </authorList>
    </citation>
    <scope>NUCLEOTIDE SEQUENCE [LARGE SCALE GENOMIC DNA]</scope>
    <source>
        <strain evidence="6">J267</strain>
        <tissue evidence="6">Leaf</tissue>
    </source>
</reference>
<dbReference type="GO" id="GO:0016788">
    <property type="term" value="F:hydrolase activity, acting on ester bonds"/>
    <property type="evidence" value="ECO:0007669"/>
    <property type="project" value="InterPro"/>
</dbReference>
<evidence type="ECO:0000313" key="6">
    <source>
        <dbReference type="EMBL" id="KAA8538465.1"/>
    </source>
</evidence>
<dbReference type="InterPro" id="IPR001087">
    <property type="entry name" value="GDSL"/>
</dbReference>
<evidence type="ECO:0000256" key="1">
    <source>
        <dbReference type="ARBA" id="ARBA00008668"/>
    </source>
</evidence>
<keyword evidence="7" id="KW-1185">Reference proteome</keyword>
<comment type="similarity">
    <text evidence="1">Belongs to the 'GDSL' lipolytic enzyme family.</text>
</comment>